<feature type="transmembrane region" description="Helical" evidence="7">
    <location>
        <begin position="34"/>
        <end position="60"/>
    </location>
</feature>
<feature type="transmembrane region" description="Helical" evidence="7">
    <location>
        <begin position="284"/>
        <end position="306"/>
    </location>
</feature>
<dbReference type="PROSITE" id="PS50928">
    <property type="entry name" value="ABC_TM1"/>
    <property type="match status" value="1"/>
</dbReference>
<dbReference type="SUPFAM" id="SSF161098">
    <property type="entry name" value="MetI-like"/>
    <property type="match status" value="1"/>
</dbReference>
<feature type="transmembrane region" description="Helical" evidence="7">
    <location>
        <begin position="128"/>
        <end position="148"/>
    </location>
</feature>
<protein>
    <submittedName>
        <fullName evidence="9">Sugar ABC transporter permease</fullName>
    </submittedName>
</protein>
<dbReference type="Pfam" id="PF00528">
    <property type="entry name" value="BPD_transp_1"/>
    <property type="match status" value="1"/>
</dbReference>
<feature type="transmembrane region" description="Helical" evidence="7">
    <location>
        <begin position="168"/>
        <end position="189"/>
    </location>
</feature>
<dbReference type="Gene3D" id="1.10.3720.10">
    <property type="entry name" value="MetI-like"/>
    <property type="match status" value="1"/>
</dbReference>
<dbReference type="InterPro" id="IPR000515">
    <property type="entry name" value="MetI-like"/>
</dbReference>
<comment type="caution">
    <text evidence="9">The sequence shown here is derived from an EMBL/GenBank/DDBJ whole genome shotgun (WGS) entry which is preliminary data.</text>
</comment>
<gene>
    <name evidence="9" type="ORF">IAI61_08775</name>
</gene>
<keyword evidence="4 7" id="KW-0812">Transmembrane</keyword>
<dbReference type="PANTHER" id="PTHR30193:SF37">
    <property type="entry name" value="INNER MEMBRANE ABC TRANSPORTER PERMEASE PROTEIN YCJO"/>
    <property type="match status" value="1"/>
</dbReference>
<evidence type="ECO:0000313" key="10">
    <source>
        <dbReference type="Proteomes" id="UP001518989"/>
    </source>
</evidence>
<keyword evidence="3" id="KW-1003">Cell membrane</keyword>
<dbReference type="EMBL" id="JACTNG010000004">
    <property type="protein sequence ID" value="MBO1079122.1"/>
    <property type="molecule type" value="Genomic_DNA"/>
</dbReference>
<keyword evidence="6 7" id="KW-0472">Membrane</keyword>
<evidence type="ECO:0000259" key="8">
    <source>
        <dbReference type="PROSITE" id="PS50928"/>
    </source>
</evidence>
<evidence type="ECO:0000256" key="5">
    <source>
        <dbReference type="ARBA" id="ARBA00022989"/>
    </source>
</evidence>
<evidence type="ECO:0000256" key="6">
    <source>
        <dbReference type="ARBA" id="ARBA00023136"/>
    </source>
</evidence>
<accession>A0ABS3KNX0</accession>
<feature type="domain" description="ABC transmembrane type-1" evidence="8">
    <location>
        <begin position="91"/>
        <end position="302"/>
    </location>
</feature>
<evidence type="ECO:0000256" key="2">
    <source>
        <dbReference type="ARBA" id="ARBA00022448"/>
    </source>
</evidence>
<reference evidence="9 10" key="1">
    <citation type="submission" date="2020-09" db="EMBL/GenBank/DDBJ databases">
        <title>Roseomonas.</title>
        <authorList>
            <person name="Zhu W."/>
        </authorList>
    </citation>
    <scope>NUCLEOTIDE SEQUENCE [LARGE SCALE GENOMIC DNA]</scope>
    <source>
        <strain evidence="9 10">573</strain>
    </source>
</reference>
<evidence type="ECO:0000256" key="4">
    <source>
        <dbReference type="ARBA" id="ARBA00022692"/>
    </source>
</evidence>
<evidence type="ECO:0000256" key="3">
    <source>
        <dbReference type="ARBA" id="ARBA00022475"/>
    </source>
</evidence>
<keyword evidence="5 7" id="KW-1133">Transmembrane helix</keyword>
<keyword evidence="10" id="KW-1185">Reference proteome</keyword>
<proteinExistence type="inferred from homology"/>
<dbReference type="PANTHER" id="PTHR30193">
    <property type="entry name" value="ABC TRANSPORTER PERMEASE PROTEIN"/>
    <property type="match status" value="1"/>
</dbReference>
<keyword evidence="2 7" id="KW-0813">Transport</keyword>
<feature type="transmembrane region" description="Helical" evidence="7">
    <location>
        <begin position="234"/>
        <end position="255"/>
    </location>
</feature>
<comment type="similarity">
    <text evidence="7">Belongs to the binding-protein-dependent transport system permease family.</text>
</comment>
<dbReference type="InterPro" id="IPR035906">
    <property type="entry name" value="MetI-like_sf"/>
</dbReference>
<evidence type="ECO:0000256" key="7">
    <source>
        <dbReference type="RuleBase" id="RU363032"/>
    </source>
</evidence>
<comment type="subcellular location">
    <subcellularLocation>
        <location evidence="1 7">Cell membrane</location>
        <topology evidence="1 7">Multi-pass membrane protein</topology>
    </subcellularLocation>
</comment>
<name>A0ABS3KNX0_9PROT</name>
<evidence type="ECO:0000313" key="9">
    <source>
        <dbReference type="EMBL" id="MBO1079122.1"/>
    </source>
</evidence>
<sequence length="314" mass="34048">MPCARRSATSPPCWPRTADVRRGAAAWNRRLTPWLFLAPALLPGVVFFLLPGLIALVLSFTSWNLLSPPRWVGLANYAYLLGTDPVFYRTLLNTFVFAIGTALLGIPLALGIAWAIAASHGKAFWRVIYWLPMVTNAVAIAYAWQFVLDPADGILNRLLGLLGLGGPDWLGSPATAMLSVVAIATWASLGHNILLFSAGLEEIDERLYEAAEIDGAGPWRMLWSITLPMLRPTLLFTSVTSLISGLGSFALILLLTNGGPEGSTNVTALYFYQMAFEHLRMGRASAAALVLFALILVLTLIQLRLLREGGVDAD</sequence>
<dbReference type="CDD" id="cd06261">
    <property type="entry name" value="TM_PBP2"/>
    <property type="match status" value="1"/>
</dbReference>
<feature type="transmembrane region" description="Helical" evidence="7">
    <location>
        <begin position="95"/>
        <end position="116"/>
    </location>
</feature>
<dbReference type="Proteomes" id="UP001518989">
    <property type="component" value="Unassembled WGS sequence"/>
</dbReference>
<organism evidence="9 10">
    <name type="scientific">Roseomonas haemaphysalidis</name>
    <dbReference type="NCBI Taxonomy" id="2768162"/>
    <lineage>
        <taxon>Bacteria</taxon>
        <taxon>Pseudomonadati</taxon>
        <taxon>Pseudomonadota</taxon>
        <taxon>Alphaproteobacteria</taxon>
        <taxon>Acetobacterales</taxon>
        <taxon>Roseomonadaceae</taxon>
        <taxon>Roseomonas</taxon>
    </lineage>
</organism>
<dbReference type="InterPro" id="IPR051393">
    <property type="entry name" value="ABC_transporter_permease"/>
</dbReference>
<evidence type="ECO:0000256" key="1">
    <source>
        <dbReference type="ARBA" id="ARBA00004651"/>
    </source>
</evidence>